<evidence type="ECO:0000313" key="2">
    <source>
        <dbReference type="EMBL" id="MEX0379832.1"/>
    </source>
</evidence>
<sequence>MIMWLDIKETSRNKRFLLFTLIFPLAWYVMMISMAKASGFFTMSNAYLWLSAACAIGIAGNAVVTFSKKISHTRKFYQLQAPHTSNYSMRCWLMDQIAVQLILNLAICVVIIGAGLLMQSLVFNLNIVIMLVLFSLMGIYLSAIGFLLGIFVDSRTLDALSMPLSMGFCMLMIRLDTWLSGTVITVIMMIQKFFPGYYLFDIVQKMILKKNLNDALLRFLLSCLLIVIPFMIIIIVQHQKHGPNLSADEVTQ</sequence>
<keyword evidence="1" id="KW-0812">Transmembrane</keyword>
<organism evidence="2 3">
    <name type="scientific">Leuconostoc aquikimchii</name>
    <dbReference type="NCBI Taxonomy" id="3236804"/>
    <lineage>
        <taxon>Bacteria</taxon>
        <taxon>Bacillati</taxon>
        <taxon>Bacillota</taxon>
        <taxon>Bacilli</taxon>
        <taxon>Lactobacillales</taxon>
        <taxon>Lactobacillaceae</taxon>
        <taxon>Leuconostoc</taxon>
    </lineage>
</organism>
<keyword evidence="1" id="KW-0472">Membrane</keyword>
<comment type="caution">
    <text evidence="2">The sequence shown here is derived from an EMBL/GenBank/DDBJ whole genome shotgun (WGS) entry which is preliminary data.</text>
</comment>
<accession>A0ABV3S054</accession>
<protein>
    <submittedName>
        <fullName evidence="2">Multidrug ABC transporter permease</fullName>
    </submittedName>
</protein>
<evidence type="ECO:0000313" key="3">
    <source>
        <dbReference type="Proteomes" id="UP001556617"/>
    </source>
</evidence>
<feature type="transmembrane region" description="Helical" evidence="1">
    <location>
        <begin position="215"/>
        <end position="236"/>
    </location>
</feature>
<feature type="transmembrane region" description="Helical" evidence="1">
    <location>
        <begin position="127"/>
        <end position="152"/>
    </location>
</feature>
<reference evidence="2 3" key="1">
    <citation type="submission" date="2024-07" db="EMBL/GenBank/DDBJ databases">
        <authorList>
            <person name="Yun M."/>
        </authorList>
    </citation>
    <scope>NUCLEOTIDE SEQUENCE [LARGE SCALE GENOMIC DNA]</scope>
    <source>
        <strain evidence="2 3">MS01</strain>
    </source>
</reference>
<feature type="transmembrane region" description="Helical" evidence="1">
    <location>
        <begin position="164"/>
        <end position="190"/>
    </location>
</feature>
<dbReference type="EMBL" id="JBFPER010000001">
    <property type="protein sequence ID" value="MEX0379832.1"/>
    <property type="molecule type" value="Genomic_DNA"/>
</dbReference>
<keyword evidence="3" id="KW-1185">Reference proteome</keyword>
<dbReference type="Proteomes" id="UP001556617">
    <property type="component" value="Unassembled WGS sequence"/>
</dbReference>
<keyword evidence="1" id="KW-1133">Transmembrane helix</keyword>
<feature type="transmembrane region" description="Helical" evidence="1">
    <location>
        <begin position="97"/>
        <end position="121"/>
    </location>
</feature>
<feature type="transmembrane region" description="Helical" evidence="1">
    <location>
        <begin position="47"/>
        <end position="66"/>
    </location>
</feature>
<dbReference type="RefSeq" id="WP_367973134.1">
    <property type="nucleotide sequence ID" value="NZ_JBFPEQ010000001.1"/>
</dbReference>
<name>A0ABV3S054_9LACO</name>
<proteinExistence type="predicted"/>
<gene>
    <name evidence="2" type="ORF">AB3K24_00445</name>
</gene>
<evidence type="ECO:0000256" key="1">
    <source>
        <dbReference type="SAM" id="Phobius"/>
    </source>
</evidence>